<evidence type="ECO:0000256" key="2">
    <source>
        <dbReference type="ARBA" id="ARBA00012376"/>
    </source>
</evidence>
<dbReference type="GO" id="GO:0102265">
    <property type="term" value="F:tRNA-dihydrouridine47 synthase activity"/>
    <property type="evidence" value="ECO:0007669"/>
    <property type="project" value="UniProtKB-EC"/>
</dbReference>
<evidence type="ECO:0000256" key="15">
    <source>
        <dbReference type="ARBA" id="ARBA00048266"/>
    </source>
</evidence>
<keyword evidence="5 20" id="KW-0288">FMN</keyword>
<evidence type="ECO:0000256" key="14">
    <source>
        <dbReference type="ARBA" id="ARBA00023027"/>
    </source>
</evidence>
<gene>
    <name evidence="23" type="primary">DUS3L</name>
    <name evidence="23" type="ORF">BG011_002242</name>
</gene>
<comment type="catalytic activity">
    <reaction evidence="16">
        <text>a 5,6-dihydrouridine in mRNA + NAD(+) = a uridine in mRNA + NADH + H(+)</text>
        <dbReference type="Rhea" id="RHEA:69851"/>
        <dbReference type="Rhea" id="RHEA-COMP:14658"/>
        <dbReference type="Rhea" id="RHEA-COMP:17789"/>
        <dbReference type="ChEBI" id="CHEBI:15378"/>
        <dbReference type="ChEBI" id="CHEBI:57540"/>
        <dbReference type="ChEBI" id="CHEBI:57945"/>
        <dbReference type="ChEBI" id="CHEBI:65315"/>
        <dbReference type="ChEBI" id="CHEBI:74443"/>
    </reaction>
    <physiologicalReaction direction="right-to-left" evidence="16">
        <dbReference type="Rhea" id="RHEA:69853"/>
    </physiologicalReaction>
</comment>
<evidence type="ECO:0000256" key="8">
    <source>
        <dbReference type="ARBA" id="ARBA00022723"/>
    </source>
</evidence>
<dbReference type="InterPro" id="IPR035587">
    <property type="entry name" value="DUS-like_FMN-bd"/>
</dbReference>
<evidence type="ECO:0000313" key="24">
    <source>
        <dbReference type="Proteomes" id="UP000726737"/>
    </source>
</evidence>
<keyword evidence="8 19" id="KW-0479">Metal-binding</keyword>
<evidence type="ECO:0000256" key="4">
    <source>
        <dbReference type="ARBA" id="ARBA00022630"/>
    </source>
</evidence>
<evidence type="ECO:0000256" key="18">
    <source>
        <dbReference type="ARBA" id="ARBA00049513"/>
    </source>
</evidence>
<dbReference type="PANTHER" id="PTHR45846:SF1">
    <property type="entry name" value="TRNA-DIHYDROURIDINE(47) SYNTHASE [NAD(P)(+)]-LIKE"/>
    <property type="match status" value="1"/>
</dbReference>
<dbReference type="Gene3D" id="3.20.20.70">
    <property type="entry name" value="Aldolase class I"/>
    <property type="match status" value="1"/>
</dbReference>
<dbReference type="CDD" id="cd02801">
    <property type="entry name" value="DUS_like_FMN"/>
    <property type="match status" value="1"/>
</dbReference>
<feature type="region of interest" description="Disordered" evidence="21">
    <location>
        <begin position="253"/>
        <end position="298"/>
    </location>
</feature>
<feature type="compositionally biased region" description="Basic residues" evidence="21">
    <location>
        <begin position="96"/>
        <end position="109"/>
    </location>
</feature>
<evidence type="ECO:0000313" key="23">
    <source>
        <dbReference type="EMBL" id="KAG0259966.1"/>
    </source>
</evidence>
<evidence type="ECO:0000256" key="17">
    <source>
        <dbReference type="ARBA" id="ARBA00049447"/>
    </source>
</evidence>
<evidence type="ECO:0000256" key="5">
    <source>
        <dbReference type="ARBA" id="ARBA00022643"/>
    </source>
</evidence>
<keyword evidence="14 20" id="KW-0520">NAD</keyword>
<dbReference type="InterPro" id="IPR013785">
    <property type="entry name" value="Aldolase_TIM"/>
</dbReference>
<comment type="catalytic activity">
    <reaction evidence="17">
        <text>a 5,6-dihydrouridine in mRNA + NADP(+) = a uridine in mRNA + NADPH + H(+)</text>
        <dbReference type="Rhea" id="RHEA:69855"/>
        <dbReference type="Rhea" id="RHEA-COMP:14658"/>
        <dbReference type="Rhea" id="RHEA-COMP:17789"/>
        <dbReference type="ChEBI" id="CHEBI:15378"/>
        <dbReference type="ChEBI" id="CHEBI:57783"/>
        <dbReference type="ChEBI" id="CHEBI:58349"/>
        <dbReference type="ChEBI" id="CHEBI:65315"/>
        <dbReference type="ChEBI" id="CHEBI:74443"/>
    </reaction>
    <physiologicalReaction direction="right-to-left" evidence="17">
        <dbReference type="Rhea" id="RHEA:69857"/>
    </physiologicalReaction>
</comment>
<name>A0A9P6Q6X6_9FUNG</name>
<dbReference type="GO" id="GO:0003723">
    <property type="term" value="F:RNA binding"/>
    <property type="evidence" value="ECO:0007669"/>
    <property type="project" value="TreeGrafter"/>
</dbReference>
<keyword evidence="6" id="KW-0507">mRNA processing</keyword>
<accession>A0A9P6Q6X6</accession>
<evidence type="ECO:0000259" key="22">
    <source>
        <dbReference type="PROSITE" id="PS50103"/>
    </source>
</evidence>
<dbReference type="GO" id="GO:0006397">
    <property type="term" value="P:mRNA processing"/>
    <property type="evidence" value="ECO:0007669"/>
    <property type="project" value="UniProtKB-KW"/>
</dbReference>
<keyword evidence="11 19" id="KW-0862">Zinc</keyword>
<evidence type="ECO:0000256" key="12">
    <source>
        <dbReference type="ARBA" id="ARBA00022857"/>
    </source>
</evidence>
<dbReference type="Gene3D" id="4.10.1000.10">
    <property type="entry name" value="Zinc finger, CCCH-type"/>
    <property type="match status" value="1"/>
</dbReference>
<dbReference type="Proteomes" id="UP000726737">
    <property type="component" value="Unassembled WGS sequence"/>
</dbReference>
<keyword evidence="12 20" id="KW-0521">NADP</keyword>
<dbReference type="GO" id="GO:0050660">
    <property type="term" value="F:flavin adenine dinucleotide binding"/>
    <property type="evidence" value="ECO:0007669"/>
    <property type="project" value="UniProtKB-UniRule"/>
</dbReference>
<evidence type="ECO:0000256" key="7">
    <source>
        <dbReference type="ARBA" id="ARBA00022694"/>
    </source>
</evidence>
<comment type="caution">
    <text evidence="23">The sequence shown here is derived from an EMBL/GenBank/DDBJ whole genome shotgun (WGS) entry which is preliminary data.</text>
</comment>
<proteinExistence type="inferred from homology"/>
<reference evidence="23" key="1">
    <citation type="journal article" date="2020" name="Fungal Divers.">
        <title>Resolving the Mortierellaceae phylogeny through synthesis of multi-gene phylogenetics and phylogenomics.</title>
        <authorList>
            <person name="Vandepol N."/>
            <person name="Liber J."/>
            <person name="Desiro A."/>
            <person name="Na H."/>
            <person name="Kennedy M."/>
            <person name="Barry K."/>
            <person name="Grigoriev I.V."/>
            <person name="Miller A.N."/>
            <person name="O'Donnell K."/>
            <person name="Stajich J.E."/>
            <person name="Bonito G."/>
        </authorList>
    </citation>
    <scope>NUCLEOTIDE SEQUENCE</scope>
    <source>
        <strain evidence="23">KOD948</strain>
    </source>
</reference>
<dbReference type="FunFam" id="3.20.20.70:FF:000067">
    <property type="entry name" value="tRNA-dihydrouridine(47) synthase [NAD(P)(+)]"/>
    <property type="match status" value="1"/>
</dbReference>
<feature type="zinc finger region" description="C3H1-type" evidence="19">
    <location>
        <begin position="122"/>
        <end position="150"/>
    </location>
</feature>
<feature type="compositionally biased region" description="Basic and acidic residues" evidence="21">
    <location>
        <begin position="84"/>
        <end position="95"/>
    </location>
</feature>
<dbReference type="PANTHER" id="PTHR45846">
    <property type="entry name" value="TRNA-DIHYDROURIDINE(47) SYNTHASE [NAD(P)(+)]-LIKE"/>
    <property type="match status" value="1"/>
</dbReference>
<dbReference type="PROSITE" id="PS50103">
    <property type="entry name" value="ZF_C3H1"/>
    <property type="match status" value="2"/>
</dbReference>
<dbReference type="OrthoDB" id="259935at2759"/>
<keyword evidence="4 20" id="KW-0285">Flavoprotein</keyword>
<dbReference type="Pfam" id="PF25585">
    <property type="entry name" value="zf-CCCH_DUS3L"/>
    <property type="match status" value="2"/>
</dbReference>
<feature type="compositionally biased region" description="Low complexity" evidence="21">
    <location>
        <begin position="20"/>
        <end position="35"/>
    </location>
</feature>
<keyword evidence="13 20" id="KW-0560">Oxidoreductase</keyword>
<comment type="function">
    <text evidence="20">Catalyzes the synthesis of dihydrouridine, a modified base found in the D-loop of most tRNAs. Specifically modifies U47 in cytoplasmic tRNAs.</text>
</comment>
<comment type="cofactor">
    <cofactor evidence="1 20">
        <name>FMN</name>
        <dbReference type="ChEBI" id="CHEBI:58210"/>
    </cofactor>
</comment>
<evidence type="ECO:0000256" key="16">
    <source>
        <dbReference type="ARBA" id="ARBA00048342"/>
    </source>
</evidence>
<dbReference type="SUPFAM" id="SSF51395">
    <property type="entry name" value="FMN-linked oxidoreductases"/>
    <property type="match status" value="1"/>
</dbReference>
<evidence type="ECO:0000256" key="3">
    <source>
        <dbReference type="ARBA" id="ARBA00022143"/>
    </source>
</evidence>
<organism evidence="23 24">
    <name type="scientific">Mortierella polycephala</name>
    <dbReference type="NCBI Taxonomy" id="41804"/>
    <lineage>
        <taxon>Eukaryota</taxon>
        <taxon>Fungi</taxon>
        <taxon>Fungi incertae sedis</taxon>
        <taxon>Mucoromycota</taxon>
        <taxon>Mortierellomycotina</taxon>
        <taxon>Mortierellomycetes</taxon>
        <taxon>Mortierellales</taxon>
        <taxon>Mortierellaceae</taxon>
        <taxon>Mortierella</taxon>
    </lineage>
</organism>
<keyword evidence="7 20" id="KW-0819">tRNA processing</keyword>
<feature type="domain" description="C3H1-type" evidence="22">
    <location>
        <begin position="163"/>
        <end position="188"/>
    </location>
</feature>
<keyword evidence="24" id="KW-1185">Reference proteome</keyword>
<dbReference type="InterPro" id="IPR018517">
    <property type="entry name" value="tRNA_hU_synthase_CS"/>
</dbReference>
<evidence type="ECO:0000256" key="10">
    <source>
        <dbReference type="ARBA" id="ARBA00022771"/>
    </source>
</evidence>
<dbReference type="InterPro" id="IPR000571">
    <property type="entry name" value="Znf_CCCH"/>
</dbReference>
<evidence type="ECO:0000256" key="1">
    <source>
        <dbReference type="ARBA" id="ARBA00001917"/>
    </source>
</evidence>
<evidence type="ECO:0000256" key="13">
    <source>
        <dbReference type="ARBA" id="ARBA00023002"/>
    </source>
</evidence>
<comment type="catalytic activity">
    <reaction evidence="15">
        <text>5,6-dihydrouridine(47) in tRNA + NAD(+) = uridine(47) in tRNA + NADH + H(+)</text>
        <dbReference type="Rhea" id="RHEA:53364"/>
        <dbReference type="Rhea" id="RHEA-COMP:13539"/>
        <dbReference type="Rhea" id="RHEA-COMP:13540"/>
        <dbReference type="ChEBI" id="CHEBI:15378"/>
        <dbReference type="ChEBI" id="CHEBI:57540"/>
        <dbReference type="ChEBI" id="CHEBI:57945"/>
        <dbReference type="ChEBI" id="CHEBI:65315"/>
        <dbReference type="ChEBI" id="CHEBI:74443"/>
        <dbReference type="EC" id="1.3.1.89"/>
    </reaction>
    <physiologicalReaction direction="right-to-left" evidence="15">
        <dbReference type="Rhea" id="RHEA:53366"/>
    </physiologicalReaction>
</comment>
<evidence type="ECO:0000256" key="9">
    <source>
        <dbReference type="ARBA" id="ARBA00022737"/>
    </source>
</evidence>
<evidence type="ECO:0000256" key="20">
    <source>
        <dbReference type="RuleBase" id="RU291113"/>
    </source>
</evidence>
<dbReference type="EMBL" id="JAAAJA010000169">
    <property type="protein sequence ID" value="KAG0259966.1"/>
    <property type="molecule type" value="Genomic_DNA"/>
</dbReference>
<dbReference type="EC" id="1.3.1.89" evidence="2 20"/>
<keyword evidence="9" id="KW-0677">Repeat</keyword>
<dbReference type="PROSITE" id="PS01136">
    <property type="entry name" value="UPF0034"/>
    <property type="match status" value="1"/>
</dbReference>
<evidence type="ECO:0000256" key="21">
    <source>
        <dbReference type="SAM" id="MobiDB-lite"/>
    </source>
</evidence>
<feature type="region of interest" description="Disordered" evidence="21">
    <location>
        <begin position="69"/>
        <end position="117"/>
    </location>
</feature>
<protein>
    <recommendedName>
        <fullName evidence="3 20">tRNA-dihydrouridine(47) synthase [NAD(P)(+)]</fullName>
        <ecNumber evidence="2 20">1.3.1.89</ecNumber>
    </recommendedName>
    <alternativeName>
        <fullName evidence="20">tRNA-dihydrouridine synthase 3</fullName>
    </alternativeName>
</protein>
<dbReference type="SMART" id="SM00356">
    <property type="entry name" value="ZnF_C3H1"/>
    <property type="match status" value="2"/>
</dbReference>
<feature type="zinc finger region" description="C3H1-type" evidence="19">
    <location>
        <begin position="163"/>
        <end position="188"/>
    </location>
</feature>
<sequence length="684" mass="76330">MSSENSTPSVATTGESTPIATPSATSNDASASTTSYPKGITPIKAQYLVPKAPVIKDETLAHLSEAVEAQGDAGRVGEGSNNNEEDKTNENNKRDRKDKHVKNNRKKRGGQNQDRVVTRRIEDEVQLCFKVAKGAECEKGDSCKFNHDIKKYLDAKGKDLGDRCVNFERFGECHYGYKCRYLNAHMDADGQLIKDEEKMAKAETETMNVFSHDLTLNLRAYKFDFSRSQAYMKKMAEEQAEAAARLKEAQEAKKAKMEGVETSAEAAETEPATAEQPAKVQEEKDLTEQESKDVKEPKATIVQDEVSHKDTPDVPLRACEKKKIDFRGKTYLAPLTTVGNLPFRRICKGYGVDITCGEMAMASNLVQGHKSELALLRRHKSEDIFGVQLTGNKIDVVVRACDMINQVANVDFVDLNMGCPIDLVFNAGSGSGLLGSPGKMKKMITGMKSVLDVPVTVKFRMAIYDKKPIGTQMTSIYHDLGAALGTLHGRSRQQRYTKLADWDYIRDCALTNRGTPGGDNYMPLFGNGDILGPSDYYRHLEEHKVDGCMIARGALMKPWIFEEIKSNRDWDISSGERFDMMKQFCNYGLEHWGSDTQGVNQTRRFLLEWQSFLHRYIPAGLLEVLPQRINDRPPAFLGRNDLETLMASSDVADWIKLSDMILGPAPEAFRFDPKHKANSTNVEG</sequence>
<evidence type="ECO:0000256" key="19">
    <source>
        <dbReference type="PROSITE-ProRule" id="PRU00723"/>
    </source>
</evidence>
<evidence type="ECO:0000256" key="11">
    <source>
        <dbReference type="ARBA" id="ARBA00022833"/>
    </source>
</evidence>
<feature type="region of interest" description="Disordered" evidence="21">
    <location>
        <begin position="1"/>
        <end position="43"/>
    </location>
</feature>
<feature type="compositionally biased region" description="Low complexity" evidence="21">
    <location>
        <begin position="261"/>
        <end position="275"/>
    </location>
</feature>
<dbReference type="GO" id="GO:0008270">
    <property type="term" value="F:zinc ion binding"/>
    <property type="evidence" value="ECO:0007669"/>
    <property type="project" value="UniProtKB-KW"/>
</dbReference>
<comment type="catalytic activity">
    <reaction evidence="18">
        <text>5,6-dihydrouridine(47) in tRNA + NADP(+) = uridine(47) in tRNA + NADPH + H(+)</text>
        <dbReference type="Rhea" id="RHEA:53360"/>
        <dbReference type="Rhea" id="RHEA-COMP:13539"/>
        <dbReference type="Rhea" id="RHEA-COMP:13540"/>
        <dbReference type="ChEBI" id="CHEBI:15378"/>
        <dbReference type="ChEBI" id="CHEBI:57783"/>
        <dbReference type="ChEBI" id="CHEBI:58349"/>
        <dbReference type="ChEBI" id="CHEBI:65315"/>
        <dbReference type="ChEBI" id="CHEBI:74443"/>
        <dbReference type="EC" id="1.3.1.89"/>
    </reaction>
    <physiologicalReaction direction="right-to-left" evidence="18">
        <dbReference type="Rhea" id="RHEA:53362"/>
    </physiologicalReaction>
</comment>
<comment type="similarity">
    <text evidence="20">Belongs to the dus family. Dus3 subfamily.</text>
</comment>
<feature type="domain" description="C3H1-type" evidence="22">
    <location>
        <begin position="122"/>
        <end position="150"/>
    </location>
</feature>
<feature type="compositionally biased region" description="Polar residues" evidence="21">
    <location>
        <begin position="1"/>
        <end position="19"/>
    </location>
</feature>
<evidence type="ECO:0000256" key="6">
    <source>
        <dbReference type="ARBA" id="ARBA00022664"/>
    </source>
</evidence>
<dbReference type="AlphaFoldDB" id="A0A9P6Q6X6"/>
<keyword evidence="10 19" id="KW-0863">Zinc-finger</keyword>
<dbReference type="Pfam" id="PF01207">
    <property type="entry name" value="Dus"/>
    <property type="match status" value="1"/>
</dbReference>
<feature type="compositionally biased region" description="Basic and acidic residues" evidence="21">
    <location>
        <begin position="280"/>
        <end position="298"/>
    </location>
</feature>